<accession>A0AA97A137</accession>
<dbReference type="AlphaFoldDB" id="A0AA97A137"/>
<feature type="transmembrane region" description="Helical" evidence="1">
    <location>
        <begin position="40"/>
        <end position="59"/>
    </location>
</feature>
<dbReference type="GeneID" id="85194633"/>
<evidence type="ECO:0000313" key="3">
    <source>
        <dbReference type="Proteomes" id="UP001302978"/>
    </source>
</evidence>
<keyword evidence="1" id="KW-0472">Membrane</keyword>
<dbReference type="Proteomes" id="UP001302978">
    <property type="component" value="Chromosome"/>
</dbReference>
<evidence type="ECO:0000256" key="1">
    <source>
        <dbReference type="SAM" id="Phobius"/>
    </source>
</evidence>
<organism evidence="2 3">
    <name type="scientific">Methanimicrococcus hongohii</name>
    <dbReference type="NCBI Taxonomy" id="3028295"/>
    <lineage>
        <taxon>Archaea</taxon>
        <taxon>Methanobacteriati</taxon>
        <taxon>Methanobacteriota</taxon>
        <taxon>Stenosarchaea group</taxon>
        <taxon>Methanomicrobia</taxon>
        <taxon>Methanosarcinales</taxon>
        <taxon>Methanosarcinaceae</taxon>
        <taxon>Methanimicrococcus</taxon>
    </lineage>
</organism>
<evidence type="ECO:0000313" key="2">
    <source>
        <dbReference type="EMBL" id="WNY22898.1"/>
    </source>
</evidence>
<dbReference type="RefSeq" id="WP_316557874.1">
    <property type="nucleotide sequence ID" value="NZ_CP131059.1"/>
</dbReference>
<keyword evidence="1" id="KW-0812">Transmembrane</keyword>
<keyword evidence="3" id="KW-1185">Reference proteome</keyword>
<sequence>MKRKRGRSRAVAAAAAGENRNPMGTAVQTAARRQYQQKPLLIFIIVLLESPTPSFFAALKNASLEGRCIVFLLNIRRNQTSLFLYFDKPERPLKPKIKKYFERKTAFAFHLDFLKTMFVFDENK</sequence>
<proteinExistence type="predicted"/>
<name>A0AA97A137_9EURY</name>
<dbReference type="EMBL" id="CP131059">
    <property type="protein sequence ID" value="WNY22898.1"/>
    <property type="molecule type" value="Genomic_DNA"/>
</dbReference>
<gene>
    <name evidence="2" type="ORF">MmiHf6_01900</name>
</gene>
<protein>
    <submittedName>
        <fullName evidence="2">Uncharacterized protein</fullName>
    </submittedName>
</protein>
<keyword evidence="1" id="KW-1133">Transmembrane helix</keyword>
<reference evidence="2 3" key="1">
    <citation type="submission" date="2023-07" db="EMBL/GenBank/DDBJ databases">
        <title>Closed genoem sequence of Methanomicrococcus sp. Hf6.</title>
        <authorList>
            <person name="Poehlein A."/>
            <person name="Protasov E."/>
            <person name="Platt K."/>
            <person name="Reeh H."/>
            <person name="Daniel R."/>
            <person name="Brune A."/>
        </authorList>
    </citation>
    <scope>NUCLEOTIDE SEQUENCE [LARGE SCALE GENOMIC DNA]</scope>
    <source>
        <strain evidence="2 3">Hf6</strain>
    </source>
</reference>
<dbReference type="KEGG" id="mehf:MmiHf6_01900"/>